<protein>
    <submittedName>
        <fullName evidence="1">Uncharacterized protein</fullName>
    </submittedName>
</protein>
<gene>
    <name evidence="1" type="ORF">GRJ2_000323100</name>
</gene>
<reference evidence="1 2" key="1">
    <citation type="submission" date="2024-06" db="EMBL/GenBank/DDBJ databases">
        <title>The draft genome of Grus japonensis, version 3.</title>
        <authorList>
            <person name="Nabeshima K."/>
            <person name="Suzuki S."/>
            <person name="Onuma M."/>
        </authorList>
    </citation>
    <scope>NUCLEOTIDE SEQUENCE [LARGE SCALE GENOMIC DNA]</scope>
    <source>
        <strain evidence="1 2">451A</strain>
    </source>
</reference>
<name>A0ABC9VZD1_GRUJA</name>
<dbReference type="EMBL" id="BAAFJT010000001">
    <property type="protein sequence ID" value="GAB0178578.1"/>
    <property type="molecule type" value="Genomic_DNA"/>
</dbReference>
<keyword evidence="2" id="KW-1185">Reference proteome</keyword>
<dbReference type="Proteomes" id="UP001623348">
    <property type="component" value="Unassembled WGS sequence"/>
</dbReference>
<proteinExistence type="predicted"/>
<accession>A0ABC9VZD1</accession>
<organism evidence="1 2">
    <name type="scientific">Grus japonensis</name>
    <name type="common">Japanese crane</name>
    <name type="synonym">Red-crowned crane</name>
    <dbReference type="NCBI Taxonomy" id="30415"/>
    <lineage>
        <taxon>Eukaryota</taxon>
        <taxon>Metazoa</taxon>
        <taxon>Chordata</taxon>
        <taxon>Craniata</taxon>
        <taxon>Vertebrata</taxon>
        <taxon>Euteleostomi</taxon>
        <taxon>Archelosauria</taxon>
        <taxon>Archosauria</taxon>
        <taxon>Dinosauria</taxon>
        <taxon>Saurischia</taxon>
        <taxon>Theropoda</taxon>
        <taxon>Coelurosauria</taxon>
        <taxon>Aves</taxon>
        <taxon>Neognathae</taxon>
        <taxon>Neoaves</taxon>
        <taxon>Gruiformes</taxon>
        <taxon>Gruidae</taxon>
        <taxon>Grus</taxon>
    </lineage>
</organism>
<evidence type="ECO:0000313" key="1">
    <source>
        <dbReference type="EMBL" id="GAB0178578.1"/>
    </source>
</evidence>
<comment type="caution">
    <text evidence="1">The sequence shown here is derived from an EMBL/GenBank/DDBJ whole genome shotgun (WGS) entry which is preliminary data.</text>
</comment>
<evidence type="ECO:0000313" key="2">
    <source>
        <dbReference type="Proteomes" id="UP001623348"/>
    </source>
</evidence>
<dbReference type="PANTHER" id="PTHR33332">
    <property type="entry name" value="REVERSE TRANSCRIPTASE DOMAIN-CONTAINING PROTEIN"/>
    <property type="match status" value="1"/>
</dbReference>
<sequence>MRFNRAKCWFLHLGHNNPLPDYRLGEEWLESCLTEMELGVFYNWLNMGQQCAQVAKEANSILACIRNSVASRTREVIVPLYSALRDNTGGQKQSRRFLEYIDNFLLQVIEKPMKRGTLLDLILTNNKGLVGNMKFKSSLGCSDHEVVEFRAPHEVQQVLRLEECIMLSLIGQDVYTKSSAYNGSEYKAMSDIAQNSIALEMNLGTYHECC</sequence>
<dbReference type="AlphaFoldDB" id="A0ABC9VZD1"/>